<protein>
    <submittedName>
        <fullName evidence="1">Methyl-accepting chemotaxis-like protein</fullName>
    </submittedName>
</protein>
<proteinExistence type="predicted"/>
<dbReference type="Proteomes" id="UP000051448">
    <property type="component" value="Unassembled WGS sequence"/>
</dbReference>
<keyword evidence="2" id="KW-1185">Reference proteome</keyword>
<evidence type="ECO:0000313" key="1">
    <source>
        <dbReference type="EMBL" id="KRL05568.1"/>
    </source>
</evidence>
<name>A0A0R1MBQ5_9LACO</name>
<reference evidence="1 2" key="1">
    <citation type="journal article" date="2015" name="Genome Announc.">
        <title>Expanding the biotechnology potential of lactobacilli through comparative genomics of 213 strains and associated genera.</title>
        <authorList>
            <person name="Sun Z."/>
            <person name="Harris H.M."/>
            <person name="McCann A."/>
            <person name="Guo C."/>
            <person name="Argimon S."/>
            <person name="Zhang W."/>
            <person name="Yang X."/>
            <person name="Jeffery I.B."/>
            <person name="Cooney J.C."/>
            <person name="Kagawa T.F."/>
            <person name="Liu W."/>
            <person name="Song Y."/>
            <person name="Salvetti E."/>
            <person name="Wrobel A."/>
            <person name="Rasinkangas P."/>
            <person name="Parkhill J."/>
            <person name="Rea M.C."/>
            <person name="O'Sullivan O."/>
            <person name="Ritari J."/>
            <person name="Douillard F.P."/>
            <person name="Paul Ross R."/>
            <person name="Yang R."/>
            <person name="Briner A.E."/>
            <person name="Felis G.E."/>
            <person name="de Vos W.M."/>
            <person name="Barrangou R."/>
            <person name="Klaenhammer T.R."/>
            <person name="Caufield P.W."/>
            <person name="Cui Y."/>
            <person name="Zhang H."/>
            <person name="O'Toole P.W."/>
        </authorList>
    </citation>
    <scope>NUCLEOTIDE SEQUENCE [LARGE SCALE GENOMIC DNA]</scope>
    <source>
        <strain evidence="1 2">DSM 19519</strain>
    </source>
</reference>
<dbReference type="PANTHER" id="PTHR40070:SF1">
    <property type="entry name" value="UPF0478 PROTEIN YTXG"/>
    <property type="match status" value="1"/>
</dbReference>
<comment type="caution">
    <text evidence="1">The sequence shown here is derived from an EMBL/GenBank/DDBJ whole genome shotgun (WGS) entry which is preliminary data.</text>
</comment>
<organism evidence="1 2">
    <name type="scientific">Liquorilactobacillus hordei DSM 19519</name>
    <dbReference type="NCBI Taxonomy" id="1423759"/>
    <lineage>
        <taxon>Bacteria</taxon>
        <taxon>Bacillati</taxon>
        <taxon>Bacillota</taxon>
        <taxon>Bacilli</taxon>
        <taxon>Lactobacillales</taxon>
        <taxon>Lactobacillaceae</taxon>
        <taxon>Liquorilactobacillus</taxon>
    </lineage>
</organism>
<dbReference type="Pfam" id="PF06103">
    <property type="entry name" value="DUF948"/>
    <property type="match status" value="1"/>
</dbReference>
<gene>
    <name evidence="1" type="ORF">FC92_GL001272</name>
</gene>
<dbReference type="STRING" id="1423759.FC92_GL001272"/>
<dbReference type="RefSeq" id="WP_057870083.1">
    <property type="nucleotide sequence ID" value="NZ_AZDX01000037.1"/>
</dbReference>
<dbReference type="EMBL" id="AZDX01000037">
    <property type="protein sequence ID" value="KRL05568.1"/>
    <property type="molecule type" value="Genomic_DNA"/>
</dbReference>
<dbReference type="PATRIC" id="fig|1423759.3.peg.1340"/>
<dbReference type="GeneID" id="98311517"/>
<sequence length="133" mass="14158">MELTLGQLAGLIAAVAFLLLVVFLCVVLAKVGKIMNEVNESVKSMRTDINGLSREAESILAKSNTLLTDVEGKSKTIDPLFQAVADLSESVSDLNNASRGLVTKVSSSTKSVGKTSVAFGVVKKLYNLKKKNK</sequence>
<dbReference type="OrthoDB" id="2146420at2"/>
<dbReference type="InterPro" id="IPR009293">
    <property type="entry name" value="UPF0478"/>
</dbReference>
<accession>A0A0R1MBQ5</accession>
<evidence type="ECO:0000313" key="2">
    <source>
        <dbReference type="Proteomes" id="UP000051448"/>
    </source>
</evidence>
<dbReference type="Gene3D" id="1.10.287.950">
    <property type="entry name" value="Methyl-accepting chemotaxis protein"/>
    <property type="match status" value="1"/>
</dbReference>
<dbReference type="PANTHER" id="PTHR40070">
    <property type="entry name" value="UPF0478 PROTEIN YTXG"/>
    <property type="match status" value="1"/>
</dbReference>
<dbReference type="AlphaFoldDB" id="A0A0R1MBQ5"/>